<dbReference type="GO" id="GO:0005829">
    <property type="term" value="C:cytosol"/>
    <property type="evidence" value="ECO:0007669"/>
    <property type="project" value="TreeGrafter"/>
</dbReference>
<evidence type="ECO:0000256" key="5">
    <source>
        <dbReference type="RuleBase" id="RU003557"/>
    </source>
</evidence>
<keyword evidence="2 5" id="KW-0808">Transferase</keyword>
<dbReference type="InterPro" id="IPR020616">
    <property type="entry name" value="Thiolase_N"/>
</dbReference>
<gene>
    <name evidence="8" type="ORF">SAMN06296058_1984</name>
</gene>
<reference evidence="8 9" key="1">
    <citation type="submission" date="2017-02" db="EMBL/GenBank/DDBJ databases">
        <authorList>
            <person name="Peterson S.W."/>
        </authorList>
    </citation>
    <scope>NUCLEOTIDE SEQUENCE [LARGE SCALE GENOMIC DNA]</scope>
    <source>
        <strain evidence="8 9">P15</strain>
    </source>
</reference>
<name>A0A1T5KTZ5_9GAMM</name>
<feature type="active site" description="Acyl-thioester intermediate" evidence="4">
    <location>
        <position position="91"/>
    </location>
</feature>
<dbReference type="NCBIfam" id="NF006740">
    <property type="entry name" value="PRK09268.1"/>
    <property type="match status" value="1"/>
</dbReference>
<dbReference type="AlphaFoldDB" id="A0A1T5KTZ5"/>
<feature type="active site" description="Proton acceptor" evidence="4">
    <location>
        <position position="383"/>
    </location>
</feature>
<feature type="domain" description="Thiolase N-terminal" evidence="6">
    <location>
        <begin position="7"/>
        <end position="277"/>
    </location>
</feature>
<keyword evidence="3 5" id="KW-0012">Acyltransferase</keyword>
<accession>A0A1T5KTZ5</accession>
<dbReference type="PANTHER" id="PTHR42689">
    <property type="entry name" value="ACETYL-COA ACYLTRANSFERASE FADA2 (3-KETOACYL-COA THIOLASE) (BETA-KETOTHIOLASE)-RELATED"/>
    <property type="match status" value="1"/>
</dbReference>
<comment type="similarity">
    <text evidence="1 5">Belongs to the thiolase-like superfamily. Thiolase family.</text>
</comment>
<dbReference type="EMBL" id="FUZV01000001">
    <property type="protein sequence ID" value="SKC66698.1"/>
    <property type="molecule type" value="Genomic_DNA"/>
</dbReference>
<evidence type="ECO:0000256" key="2">
    <source>
        <dbReference type="ARBA" id="ARBA00022679"/>
    </source>
</evidence>
<evidence type="ECO:0000313" key="8">
    <source>
        <dbReference type="EMBL" id="SKC66698.1"/>
    </source>
</evidence>
<evidence type="ECO:0000256" key="1">
    <source>
        <dbReference type="ARBA" id="ARBA00010982"/>
    </source>
</evidence>
<dbReference type="CDD" id="cd00751">
    <property type="entry name" value="thiolase"/>
    <property type="match status" value="1"/>
</dbReference>
<dbReference type="Gene3D" id="3.40.47.10">
    <property type="match status" value="1"/>
</dbReference>
<dbReference type="InterPro" id="IPR020617">
    <property type="entry name" value="Thiolase_C"/>
</dbReference>
<dbReference type="STRING" id="428993.SAMN06296058_1984"/>
<dbReference type="NCBIfam" id="TIGR01930">
    <property type="entry name" value="AcCoA-C-Actrans"/>
    <property type="match status" value="1"/>
</dbReference>
<dbReference type="PANTHER" id="PTHR42689:SF1">
    <property type="entry name" value="ACETYL-COA ACYLTRANSFERASE FADA2 (3-KETOACYL-COA THIOLASE) (BETA-KETOTHIOLASE)-RELATED"/>
    <property type="match status" value="1"/>
</dbReference>
<dbReference type="InterPro" id="IPR016039">
    <property type="entry name" value="Thiolase-like"/>
</dbReference>
<dbReference type="OrthoDB" id="1402717at2"/>
<evidence type="ECO:0000259" key="7">
    <source>
        <dbReference type="Pfam" id="PF02803"/>
    </source>
</evidence>
<feature type="domain" description="Thiolase C-terminal" evidence="7">
    <location>
        <begin position="285"/>
        <end position="426"/>
    </location>
</feature>
<protein>
    <submittedName>
        <fullName evidence="8">3-ketoacyl-CoA thiolase</fullName>
    </submittedName>
</protein>
<feature type="active site" description="Proton acceptor" evidence="4">
    <location>
        <position position="413"/>
    </location>
</feature>
<dbReference type="SUPFAM" id="SSF53901">
    <property type="entry name" value="Thiolase-like"/>
    <property type="match status" value="2"/>
</dbReference>
<dbReference type="Pfam" id="PF00108">
    <property type="entry name" value="Thiolase_N"/>
    <property type="match status" value="1"/>
</dbReference>
<dbReference type="Proteomes" id="UP000190341">
    <property type="component" value="Unassembled WGS sequence"/>
</dbReference>
<proteinExistence type="inferred from homology"/>
<evidence type="ECO:0000313" key="9">
    <source>
        <dbReference type="Proteomes" id="UP000190341"/>
    </source>
</evidence>
<dbReference type="GO" id="GO:0003988">
    <property type="term" value="F:acetyl-CoA C-acyltransferase activity"/>
    <property type="evidence" value="ECO:0007669"/>
    <property type="project" value="UniProtKB-ARBA"/>
</dbReference>
<dbReference type="InterPro" id="IPR050521">
    <property type="entry name" value="3-ketoacyl-CoA_Thiolase"/>
</dbReference>
<evidence type="ECO:0000256" key="3">
    <source>
        <dbReference type="ARBA" id="ARBA00023315"/>
    </source>
</evidence>
<keyword evidence="9" id="KW-1185">Reference proteome</keyword>
<dbReference type="PIRSF" id="PIRSF000429">
    <property type="entry name" value="Ac-CoA_Ac_transf"/>
    <property type="match status" value="1"/>
</dbReference>
<dbReference type="RefSeq" id="WP_079724227.1">
    <property type="nucleotide sequence ID" value="NZ_BMCL01000002.1"/>
</dbReference>
<dbReference type="InterPro" id="IPR002155">
    <property type="entry name" value="Thiolase"/>
</dbReference>
<sequence>MPAARPVAILGGVRIPFCRQNTAYADVGNLGMSVRTLGALVERFGLHGQQLGEVAMGAVIKHSSDWNLGREAALSSGLSPLTPGITLQRACGTSLDSIITVANKIALGQIDSGIGGGSDTTSDVPIVYGKKLRARVLAANRGKTPQDKLKALVKGFKFSELKPEFPGVAEPRTGKSMGDHCEDMAKEWNISRDSQDELAVSSHRKLAAAYERGFFSDLIAPFRGMERDNILRPDTSLEKLATLKPAFDKISGRGTLTAANSTPLTDGAAAVLLASEEWARAHGHEPLAYLRDAQVAAVDFVHGEGLLMAPTVAVPEMLKRQGLTLQDFDFYEIHEAFAAQVLCTLRAWESEDYCRNRLGLDAPLGRIDPARMNPNGSSLATGHPFAATGARIVATAAKELKERGGGRCLISICTAGGMGVVAILER</sequence>
<evidence type="ECO:0000256" key="4">
    <source>
        <dbReference type="PIRSR" id="PIRSR000429-1"/>
    </source>
</evidence>
<organism evidence="8 9">
    <name type="scientific">Pseudoxanthomonas indica</name>
    <dbReference type="NCBI Taxonomy" id="428993"/>
    <lineage>
        <taxon>Bacteria</taxon>
        <taxon>Pseudomonadati</taxon>
        <taxon>Pseudomonadota</taxon>
        <taxon>Gammaproteobacteria</taxon>
        <taxon>Lysobacterales</taxon>
        <taxon>Lysobacteraceae</taxon>
        <taxon>Pseudoxanthomonas</taxon>
    </lineage>
</organism>
<dbReference type="Pfam" id="PF02803">
    <property type="entry name" value="Thiolase_C"/>
    <property type="match status" value="1"/>
</dbReference>
<evidence type="ECO:0000259" key="6">
    <source>
        <dbReference type="Pfam" id="PF00108"/>
    </source>
</evidence>